<sequence length="193" mass="21492">MTVTRYFKVSVKESPATRSSVYTPLEGGREFEVGANQAANDGPTYLTPWDLQQNRFAEPDSRSPSAVSIAYKSSPVRLATSDDFEAYPGRLTPTQTPKPMPQWQSFPSAVTNSSAWTKLAVVRSQSPGESMEQASESTLSIASQAYRIADERDSVPENVQLENRGLSGWRSYNVRFGPRPVPYFALRSIFWQV</sequence>
<keyword evidence="2" id="KW-1185">Reference proteome</keyword>
<comment type="caution">
    <text evidence="1">The sequence shown here is derived from an EMBL/GenBank/DDBJ whole genome shotgun (WGS) entry which is preliminary data.</text>
</comment>
<dbReference type="EMBL" id="CAAALY010021707">
    <property type="protein sequence ID" value="VEL14600.1"/>
    <property type="molecule type" value="Genomic_DNA"/>
</dbReference>
<dbReference type="AlphaFoldDB" id="A0A448WLE6"/>
<evidence type="ECO:0000313" key="1">
    <source>
        <dbReference type="EMBL" id="VEL14600.1"/>
    </source>
</evidence>
<dbReference type="Proteomes" id="UP000784294">
    <property type="component" value="Unassembled WGS sequence"/>
</dbReference>
<protein>
    <submittedName>
        <fullName evidence="1">Uncharacterized protein</fullName>
    </submittedName>
</protein>
<gene>
    <name evidence="1" type="ORF">PXEA_LOCUS8040</name>
</gene>
<evidence type="ECO:0000313" key="2">
    <source>
        <dbReference type="Proteomes" id="UP000784294"/>
    </source>
</evidence>
<organism evidence="1 2">
    <name type="scientific">Protopolystoma xenopodis</name>
    <dbReference type="NCBI Taxonomy" id="117903"/>
    <lineage>
        <taxon>Eukaryota</taxon>
        <taxon>Metazoa</taxon>
        <taxon>Spiralia</taxon>
        <taxon>Lophotrochozoa</taxon>
        <taxon>Platyhelminthes</taxon>
        <taxon>Monogenea</taxon>
        <taxon>Polyopisthocotylea</taxon>
        <taxon>Polystomatidea</taxon>
        <taxon>Polystomatidae</taxon>
        <taxon>Protopolystoma</taxon>
    </lineage>
</organism>
<proteinExistence type="predicted"/>
<reference evidence="1" key="1">
    <citation type="submission" date="2018-11" db="EMBL/GenBank/DDBJ databases">
        <authorList>
            <consortium name="Pathogen Informatics"/>
        </authorList>
    </citation>
    <scope>NUCLEOTIDE SEQUENCE</scope>
</reference>
<accession>A0A448WLE6</accession>
<name>A0A448WLE6_9PLAT</name>